<dbReference type="HAMAP" id="MF_00278">
    <property type="entry name" value="HisH"/>
    <property type="match status" value="1"/>
</dbReference>
<dbReference type="PANTHER" id="PTHR42701">
    <property type="entry name" value="IMIDAZOLE GLYCEROL PHOSPHATE SYNTHASE SUBUNIT HISH"/>
    <property type="match status" value="1"/>
</dbReference>
<keyword evidence="4 12" id="KW-0963">Cytoplasm</keyword>
<keyword evidence="6 12" id="KW-0378">Hydrolase</keyword>
<comment type="catalytic activity">
    <reaction evidence="11 12">
        <text>L-glutamine + H2O = L-glutamate + NH4(+)</text>
        <dbReference type="Rhea" id="RHEA:15889"/>
        <dbReference type="ChEBI" id="CHEBI:15377"/>
        <dbReference type="ChEBI" id="CHEBI:28938"/>
        <dbReference type="ChEBI" id="CHEBI:29985"/>
        <dbReference type="ChEBI" id="CHEBI:58359"/>
        <dbReference type="EC" id="3.5.1.2"/>
    </reaction>
</comment>
<keyword evidence="9 12" id="KW-0456">Lyase</keyword>
<dbReference type="Gene3D" id="3.40.50.880">
    <property type="match status" value="1"/>
</dbReference>
<accession>A0A5C6AK46</accession>
<dbReference type="UniPathway" id="UPA00031">
    <property type="reaction ID" value="UER00010"/>
</dbReference>
<evidence type="ECO:0000256" key="3">
    <source>
        <dbReference type="ARBA" id="ARBA00011152"/>
    </source>
</evidence>
<dbReference type="GO" id="GO:0000107">
    <property type="term" value="F:imidazoleglycerol-phosphate synthase activity"/>
    <property type="evidence" value="ECO:0007669"/>
    <property type="project" value="UniProtKB-UniRule"/>
</dbReference>
<keyword evidence="7 12" id="KW-0315">Glutamine amidotransferase</keyword>
<dbReference type="GO" id="GO:0005737">
    <property type="term" value="C:cytoplasm"/>
    <property type="evidence" value="ECO:0007669"/>
    <property type="project" value="UniProtKB-SubCell"/>
</dbReference>
<dbReference type="InterPro" id="IPR029062">
    <property type="entry name" value="Class_I_gatase-like"/>
</dbReference>
<evidence type="ECO:0000256" key="1">
    <source>
        <dbReference type="ARBA" id="ARBA00004496"/>
    </source>
</evidence>
<evidence type="ECO:0000256" key="8">
    <source>
        <dbReference type="ARBA" id="ARBA00023102"/>
    </source>
</evidence>
<dbReference type="Pfam" id="PF00117">
    <property type="entry name" value="GATase"/>
    <property type="match status" value="1"/>
</dbReference>
<dbReference type="GO" id="GO:0016829">
    <property type="term" value="F:lyase activity"/>
    <property type="evidence" value="ECO:0007669"/>
    <property type="project" value="UniProtKB-KW"/>
</dbReference>
<evidence type="ECO:0000256" key="12">
    <source>
        <dbReference type="HAMAP-Rule" id="MF_00278"/>
    </source>
</evidence>
<keyword evidence="5 12" id="KW-0028">Amino-acid biosynthesis</keyword>
<dbReference type="PROSITE" id="PS51273">
    <property type="entry name" value="GATASE_TYPE_1"/>
    <property type="match status" value="1"/>
</dbReference>
<feature type="active site" evidence="12 13">
    <location>
        <position position="183"/>
    </location>
</feature>
<dbReference type="EC" id="4.3.2.10" evidence="12"/>
<dbReference type="GO" id="GO:0004359">
    <property type="term" value="F:glutaminase activity"/>
    <property type="evidence" value="ECO:0007669"/>
    <property type="project" value="UniProtKB-EC"/>
</dbReference>
<dbReference type="EC" id="3.5.1.2" evidence="12"/>
<evidence type="ECO:0000313" key="15">
    <source>
        <dbReference type="EMBL" id="TWT99618.1"/>
    </source>
</evidence>
<reference evidence="15 16" key="1">
    <citation type="submission" date="2019-02" db="EMBL/GenBank/DDBJ databases">
        <title>Deep-cultivation of Planctomycetes and their phenomic and genomic characterization uncovers novel biology.</title>
        <authorList>
            <person name="Wiegand S."/>
            <person name="Jogler M."/>
            <person name="Boedeker C."/>
            <person name="Pinto D."/>
            <person name="Vollmers J."/>
            <person name="Rivas-Marin E."/>
            <person name="Kohn T."/>
            <person name="Peeters S.H."/>
            <person name="Heuer A."/>
            <person name="Rast P."/>
            <person name="Oberbeckmann S."/>
            <person name="Bunk B."/>
            <person name="Jeske O."/>
            <person name="Meyerdierks A."/>
            <person name="Storesund J.E."/>
            <person name="Kallscheuer N."/>
            <person name="Luecker S."/>
            <person name="Lage O.M."/>
            <person name="Pohl T."/>
            <person name="Merkel B.J."/>
            <person name="Hornburger P."/>
            <person name="Mueller R.-W."/>
            <person name="Bruemmer F."/>
            <person name="Labrenz M."/>
            <person name="Spormann A.M."/>
            <person name="Op Den Camp H."/>
            <person name="Overmann J."/>
            <person name="Amann R."/>
            <person name="Jetten M.S.M."/>
            <person name="Mascher T."/>
            <person name="Medema M.H."/>
            <person name="Devos D.P."/>
            <person name="Kaster A.-K."/>
            <person name="Ovreas L."/>
            <person name="Rohde M."/>
            <person name="Galperin M.Y."/>
            <person name="Jogler C."/>
        </authorList>
    </citation>
    <scope>NUCLEOTIDE SEQUENCE [LARGE SCALE GENOMIC DNA]</scope>
    <source>
        <strain evidence="15 16">Pla108</strain>
    </source>
</reference>
<evidence type="ECO:0000259" key="14">
    <source>
        <dbReference type="Pfam" id="PF00117"/>
    </source>
</evidence>
<dbReference type="PANTHER" id="PTHR42701:SF1">
    <property type="entry name" value="IMIDAZOLE GLYCEROL PHOSPHATE SYNTHASE SUBUNIT HISH"/>
    <property type="match status" value="1"/>
</dbReference>
<organism evidence="15 16">
    <name type="scientific">Botrimarina colliarenosi</name>
    <dbReference type="NCBI Taxonomy" id="2528001"/>
    <lineage>
        <taxon>Bacteria</taxon>
        <taxon>Pseudomonadati</taxon>
        <taxon>Planctomycetota</taxon>
        <taxon>Planctomycetia</taxon>
        <taxon>Pirellulales</taxon>
        <taxon>Lacipirellulaceae</taxon>
        <taxon>Botrimarina</taxon>
    </lineage>
</organism>
<dbReference type="Proteomes" id="UP000317421">
    <property type="component" value="Unassembled WGS sequence"/>
</dbReference>
<dbReference type="CDD" id="cd01748">
    <property type="entry name" value="GATase1_IGP_Synthase"/>
    <property type="match status" value="1"/>
</dbReference>
<comment type="subcellular location">
    <subcellularLocation>
        <location evidence="1 12">Cytoplasm</location>
    </subcellularLocation>
</comment>
<protein>
    <recommendedName>
        <fullName evidence="12">Imidazole glycerol phosphate synthase subunit HisH</fullName>
        <ecNumber evidence="12">4.3.2.10</ecNumber>
    </recommendedName>
    <alternativeName>
        <fullName evidence="12">IGP synthase glutaminase subunit</fullName>
        <ecNumber evidence="12">3.5.1.2</ecNumber>
    </alternativeName>
    <alternativeName>
        <fullName evidence="12">IGP synthase subunit HisH</fullName>
    </alternativeName>
    <alternativeName>
        <fullName evidence="12">ImGP synthase subunit HisH</fullName>
        <shortName evidence="12">IGPS subunit HisH</shortName>
    </alternativeName>
</protein>
<dbReference type="RefSeq" id="WP_146442637.1">
    <property type="nucleotide sequence ID" value="NZ_SJPR01000001.1"/>
</dbReference>
<name>A0A5C6AK46_9BACT</name>
<dbReference type="OrthoDB" id="9807137at2"/>
<dbReference type="InterPro" id="IPR017926">
    <property type="entry name" value="GATASE"/>
</dbReference>
<dbReference type="PIRSF" id="PIRSF000495">
    <property type="entry name" value="Amidotransf_hisH"/>
    <property type="match status" value="1"/>
</dbReference>
<comment type="function">
    <text evidence="12">IGPS catalyzes the conversion of PRFAR and glutamine to IGP, AICAR and glutamate. The HisH subunit catalyzes the hydrolysis of glutamine to glutamate and ammonia as part of the synthesis of IGP and AICAR. The resulting ammonia molecule is channeled to the active site of HisF.</text>
</comment>
<evidence type="ECO:0000256" key="11">
    <source>
        <dbReference type="ARBA" id="ARBA00049534"/>
    </source>
</evidence>
<dbReference type="PROSITE" id="PS51274">
    <property type="entry name" value="GATASE_COBBQ"/>
    <property type="match status" value="1"/>
</dbReference>
<dbReference type="InterPro" id="IPR010139">
    <property type="entry name" value="Imidazole-glycPsynth_HisH"/>
</dbReference>
<evidence type="ECO:0000256" key="10">
    <source>
        <dbReference type="ARBA" id="ARBA00047838"/>
    </source>
</evidence>
<keyword evidence="16" id="KW-1185">Reference proteome</keyword>
<comment type="subunit">
    <text evidence="3 12">Heterodimer of HisH and HisF.</text>
</comment>
<feature type="active site" evidence="12 13">
    <location>
        <position position="185"/>
    </location>
</feature>
<dbReference type="NCBIfam" id="TIGR01855">
    <property type="entry name" value="IMP_synth_hisH"/>
    <property type="match status" value="1"/>
</dbReference>
<evidence type="ECO:0000256" key="9">
    <source>
        <dbReference type="ARBA" id="ARBA00023239"/>
    </source>
</evidence>
<comment type="caution">
    <text evidence="15">The sequence shown here is derived from an EMBL/GenBank/DDBJ whole genome shotgun (WGS) entry which is preliminary data.</text>
</comment>
<evidence type="ECO:0000256" key="6">
    <source>
        <dbReference type="ARBA" id="ARBA00022801"/>
    </source>
</evidence>
<keyword evidence="15" id="KW-0328">Glycosyltransferase</keyword>
<feature type="domain" description="Glutamine amidotransferase" evidence="14">
    <location>
        <begin position="4"/>
        <end position="198"/>
    </location>
</feature>
<evidence type="ECO:0000256" key="4">
    <source>
        <dbReference type="ARBA" id="ARBA00022490"/>
    </source>
</evidence>
<gene>
    <name evidence="15" type="primary">hisH1</name>
    <name evidence="12" type="synonym">hisH</name>
    <name evidence="15" type="ORF">Pla108_05610</name>
</gene>
<comment type="catalytic activity">
    <reaction evidence="10 12">
        <text>5-[(5-phospho-1-deoxy-D-ribulos-1-ylimino)methylamino]-1-(5-phospho-beta-D-ribosyl)imidazole-4-carboxamide + L-glutamine = D-erythro-1-(imidazol-4-yl)glycerol 3-phosphate + 5-amino-1-(5-phospho-beta-D-ribosyl)imidazole-4-carboxamide + L-glutamate + H(+)</text>
        <dbReference type="Rhea" id="RHEA:24793"/>
        <dbReference type="ChEBI" id="CHEBI:15378"/>
        <dbReference type="ChEBI" id="CHEBI:29985"/>
        <dbReference type="ChEBI" id="CHEBI:58278"/>
        <dbReference type="ChEBI" id="CHEBI:58359"/>
        <dbReference type="ChEBI" id="CHEBI:58475"/>
        <dbReference type="ChEBI" id="CHEBI:58525"/>
        <dbReference type="EC" id="4.3.2.10"/>
    </reaction>
</comment>
<evidence type="ECO:0000256" key="13">
    <source>
        <dbReference type="PIRSR" id="PIRSR000495-1"/>
    </source>
</evidence>
<evidence type="ECO:0000256" key="2">
    <source>
        <dbReference type="ARBA" id="ARBA00005091"/>
    </source>
</evidence>
<dbReference type="AlphaFoldDB" id="A0A5C6AK46"/>
<evidence type="ECO:0000313" key="16">
    <source>
        <dbReference type="Proteomes" id="UP000317421"/>
    </source>
</evidence>
<proteinExistence type="inferred from homology"/>
<feature type="active site" description="Nucleophile" evidence="12 13">
    <location>
        <position position="79"/>
    </location>
</feature>
<dbReference type="FunFam" id="3.40.50.880:FF:000009">
    <property type="entry name" value="Imidazole glycerol phosphate synthase subunit HisH"/>
    <property type="match status" value="1"/>
</dbReference>
<comment type="pathway">
    <text evidence="2 12">Amino-acid biosynthesis; L-histidine biosynthesis; L-histidine from 5-phospho-alpha-D-ribose 1-diphosphate: step 5/9.</text>
</comment>
<dbReference type="GO" id="GO:0000105">
    <property type="term" value="P:L-histidine biosynthetic process"/>
    <property type="evidence" value="ECO:0007669"/>
    <property type="project" value="UniProtKB-UniRule"/>
</dbReference>
<keyword evidence="8 12" id="KW-0368">Histidine biosynthesis</keyword>
<evidence type="ECO:0000256" key="7">
    <source>
        <dbReference type="ARBA" id="ARBA00022962"/>
    </source>
</evidence>
<evidence type="ECO:0000256" key="5">
    <source>
        <dbReference type="ARBA" id="ARBA00022605"/>
    </source>
</evidence>
<sequence length="207" mass="22314">MIAIVDYGLGNLRSVQKALEKVGHAATITSDAAELSRAERVILPGVGASADALAAVRAQGLEGPLKDFIASGRPFLGVCLGLQMLYDWSYEDGEHRGLGILPGKVVRFDVPAGLKVPHMGWNQVRFAHRPPIFAGIDDGAYFYFVHSYHVVNDDPACVATETDYGGPFCSSVWRDNLYATQFHPEKSQAAGLRLLKNFAELPISAGG</sequence>
<keyword evidence="15" id="KW-0808">Transferase</keyword>
<dbReference type="EMBL" id="SJPR01000001">
    <property type="protein sequence ID" value="TWT99618.1"/>
    <property type="molecule type" value="Genomic_DNA"/>
</dbReference>
<dbReference type="SUPFAM" id="SSF52317">
    <property type="entry name" value="Class I glutamine amidotransferase-like"/>
    <property type="match status" value="1"/>
</dbReference>